<dbReference type="Proteomes" id="UP001054889">
    <property type="component" value="Unassembled WGS sequence"/>
</dbReference>
<dbReference type="GO" id="GO:0000226">
    <property type="term" value="P:microtubule cytoskeleton organization"/>
    <property type="evidence" value="ECO:0007669"/>
    <property type="project" value="TreeGrafter"/>
</dbReference>
<dbReference type="PANTHER" id="PTHR12658">
    <property type="entry name" value="BETA-TUBULIN COFACTOR D"/>
    <property type="match status" value="1"/>
</dbReference>
<dbReference type="AlphaFoldDB" id="A0AAV5C0A5"/>
<dbReference type="InterPro" id="IPR016024">
    <property type="entry name" value="ARM-type_fold"/>
</dbReference>
<keyword evidence="4" id="KW-1185">Reference proteome</keyword>
<dbReference type="InterPro" id="IPR022577">
    <property type="entry name" value="TBCD_C"/>
</dbReference>
<name>A0AAV5C0A5_ELECO</name>
<dbReference type="Pfam" id="PF12612">
    <property type="entry name" value="TFCD_C"/>
    <property type="match status" value="1"/>
</dbReference>
<reference evidence="3" key="2">
    <citation type="submission" date="2021-12" db="EMBL/GenBank/DDBJ databases">
        <title>Resequencing data analysis of finger millet.</title>
        <authorList>
            <person name="Hatakeyama M."/>
            <person name="Aluri S."/>
            <person name="Balachadran M.T."/>
            <person name="Sivarajan S.R."/>
            <person name="Poveda L."/>
            <person name="Shimizu-Inatsugi R."/>
            <person name="Schlapbach R."/>
            <person name="Sreeman S.M."/>
            <person name="Shimizu K.K."/>
        </authorList>
    </citation>
    <scope>NUCLEOTIDE SEQUENCE</scope>
</reference>
<dbReference type="InterPro" id="IPR011989">
    <property type="entry name" value="ARM-like"/>
</dbReference>
<comment type="caution">
    <text evidence="3">The sequence shown here is derived from an EMBL/GenBank/DDBJ whole genome shotgun (WGS) entry which is preliminary data.</text>
</comment>
<evidence type="ECO:0000259" key="2">
    <source>
        <dbReference type="Pfam" id="PF12612"/>
    </source>
</evidence>
<evidence type="ECO:0000256" key="1">
    <source>
        <dbReference type="SAM" id="MobiDB-lite"/>
    </source>
</evidence>
<feature type="domain" description="Tubulin-folding cofactor D C-terminal" evidence="2">
    <location>
        <begin position="255"/>
        <end position="327"/>
    </location>
</feature>
<accession>A0AAV5C0A5</accession>
<reference evidence="3" key="1">
    <citation type="journal article" date="2018" name="DNA Res.">
        <title>Multiple hybrid de novo genome assembly of finger millet, an orphan allotetraploid crop.</title>
        <authorList>
            <person name="Hatakeyama M."/>
            <person name="Aluri S."/>
            <person name="Balachadran M.T."/>
            <person name="Sivarajan S.R."/>
            <person name="Patrignani A."/>
            <person name="Gruter S."/>
            <person name="Poveda L."/>
            <person name="Shimizu-Inatsugi R."/>
            <person name="Baeten J."/>
            <person name="Francoijs K.J."/>
            <person name="Nataraja K.N."/>
            <person name="Reddy Y.A.N."/>
            <person name="Phadnis S."/>
            <person name="Ravikumar R.L."/>
            <person name="Schlapbach R."/>
            <person name="Sreeman S.M."/>
            <person name="Shimizu K.K."/>
        </authorList>
    </citation>
    <scope>NUCLEOTIDE SEQUENCE</scope>
</reference>
<feature type="region of interest" description="Disordered" evidence="1">
    <location>
        <begin position="462"/>
        <end position="488"/>
    </location>
</feature>
<protein>
    <recommendedName>
        <fullName evidence="2">Tubulin-folding cofactor D C-terminal domain-containing protein</fullName>
    </recommendedName>
</protein>
<proteinExistence type="predicted"/>
<dbReference type="InterPro" id="IPR033162">
    <property type="entry name" value="TBCD"/>
</dbReference>
<evidence type="ECO:0000313" key="3">
    <source>
        <dbReference type="EMBL" id="GJM91188.1"/>
    </source>
</evidence>
<dbReference type="GO" id="GO:0007023">
    <property type="term" value="P:post-chaperonin tubulin folding pathway"/>
    <property type="evidence" value="ECO:0007669"/>
    <property type="project" value="InterPro"/>
</dbReference>
<dbReference type="GO" id="GO:0007021">
    <property type="term" value="P:tubulin complex assembly"/>
    <property type="evidence" value="ECO:0007669"/>
    <property type="project" value="InterPro"/>
</dbReference>
<dbReference type="SUPFAM" id="SSF48371">
    <property type="entry name" value="ARM repeat"/>
    <property type="match status" value="1"/>
</dbReference>
<evidence type="ECO:0000313" key="4">
    <source>
        <dbReference type="Proteomes" id="UP001054889"/>
    </source>
</evidence>
<organism evidence="3 4">
    <name type="scientific">Eleusine coracana subsp. coracana</name>
    <dbReference type="NCBI Taxonomy" id="191504"/>
    <lineage>
        <taxon>Eukaryota</taxon>
        <taxon>Viridiplantae</taxon>
        <taxon>Streptophyta</taxon>
        <taxon>Embryophyta</taxon>
        <taxon>Tracheophyta</taxon>
        <taxon>Spermatophyta</taxon>
        <taxon>Magnoliopsida</taxon>
        <taxon>Liliopsida</taxon>
        <taxon>Poales</taxon>
        <taxon>Poaceae</taxon>
        <taxon>PACMAD clade</taxon>
        <taxon>Chloridoideae</taxon>
        <taxon>Cynodonteae</taxon>
        <taxon>Eleusininae</taxon>
        <taxon>Eleusine</taxon>
    </lineage>
</organism>
<dbReference type="Gene3D" id="1.25.10.10">
    <property type="entry name" value="Leucine-rich Repeat Variant"/>
    <property type="match status" value="1"/>
</dbReference>
<dbReference type="EMBL" id="BQKI01000003">
    <property type="protein sequence ID" value="GJM91188.1"/>
    <property type="molecule type" value="Genomic_DNA"/>
</dbReference>
<dbReference type="GO" id="GO:0048487">
    <property type="term" value="F:beta-tubulin binding"/>
    <property type="evidence" value="ECO:0007669"/>
    <property type="project" value="InterPro"/>
</dbReference>
<dbReference type="GO" id="GO:0005096">
    <property type="term" value="F:GTPase activator activity"/>
    <property type="evidence" value="ECO:0007669"/>
    <property type="project" value="InterPro"/>
</dbReference>
<sequence length="499" mass="55564">MDVPEIVEEVIDLLLTGLRDSGDGLARRCLAWPELARGLLLPLASPDVVPVIIKCAAVDALKHFIPTYLVSSGEKIANDIISKYLALLDDPNVAARRGAALALGILPYKFLILKWMPVMTKLCSSCTIEDKPDDPDVETRVNSIRGLILVCETLTTSFDQSSKSGDSIYVYIKDYVVRVLFRALDDYAVDNRGDVGSWVREAAMDALERCTFILCKRDSVASRTQPISCDESELSDMQVNASCNTHQLFDSGIAQDLIAGIAKQAVEKRDKLREIAVKTLQRILYNQEQFIPFIPHRVLLEEIVPNSSELEWAVPAVLYPRLVKLLQTIEALFSKKIFLKEGYSEFCSRLIDSVVSELKGSKDFTKLCTGISLLGYISSQLEGTCIKAFSQLVTFLGHRYPKIRKASADQVYLVLLQNNDLIPLENMDKAQEVLSETCWEGDVEEARCKRAELNELAGFSVTTSQKSENQETRRKAGTRSAVSTDENTSYSSLVDFSGY</sequence>
<gene>
    <name evidence="3" type="primary">ga07539</name>
    <name evidence="3" type="ORF">PR202_ga07539</name>
</gene>
<dbReference type="PANTHER" id="PTHR12658:SF0">
    <property type="entry name" value="TUBULIN-SPECIFIC CHAPERONE D"/>
    <property type="match status" value="1"/>
</dbReference>